<accession>A0AC61YVH6</accession>
<sequence length="112" mass="12727">MANKQTAGREQLGEFAPKFAELNDDVLFGDIWAREEELSPRDRSMITVSALIAGGNVEQLTPHLHKAKENGLTKEKIAEIITHLSFYAGWPKLGQHFKSQKRSLHMKRKKDN</sequence>
<reference evidence="1" key="1">
    <citation type="submission" date="2025-02" db="EMBL/GenBank/DDBJ databases">
        <title>Complete genome sequences of 52 Bacillus and Priestia strains isolated from West-African fermentations and 26 reference strains from the DSMZ collection.</title>
        <authorList>
            <person name="Wiedenbein E.S."/>
            <person name="Canoy T.S."/>
            <person name="Hui Y."/>
            <person name="Parkouda C."/>
            <person name="Dawende C."/>
            <person name="Ametefe E."/>
            <person name="Jespersen L."/>
            <person name="Nielsen D.S."/>
        </authorList>
    </citation>
    <scope>NUCLEOTIDE SEQUENCE</scope>
    <source>
        <strain evidence="1">PRO122</strain>
    </source>
</reference>
<evidence type="ECO:0000313" key="2">
    <source>
        <dbReference type="Proteomes" id="UP001217185"/>
    </source>
</evidence>
<dbReference type="Proteomes" id="UP001217185">
    <property type="component" value="Chromosome"/>
</dbReference>
<dbReference type="EMBL" id="CP121756">
    <property type="protein sequence ID" value="WGE06496.2"/>
    <property type="molecule type" value="Genomic_DNA"/>
</dbReference>
<organism evidence="1 2">
    <name type="scientific">Bacillus subtilis</name>
    <dbReference type="NCBI Taxonomy" id="1423"/>
    <lineage>
        <taxon>Bacteria</taxon>
        <taxon>Bacillati</taxon>
        <taxon>Bacillota</taxon>
        <taxon>Bacilli</taxon>
        <taxon>Bacillales</taxon>
        <taxon>Bacillaceae</taxon>
        <taxon>Bacillus</taxon>
    </lineage>
</organism>
<protein>
    <submittedName>
        <fullName evidence="1">Carboxymuconolactone decarboxylase family protein</fullName>
    </submittedName>
</protein>
<proteinExistence type="predicted"/>
<evidence type="ECO:0000313" key="1">
    <source>
        <dbReference type="EMBL" id="WGE06496.2"/>
    </source>
</evidence>
<gene>
    <name evidence="1" type="ORF">P5658_12945</name>
</gene>
<name>A0AC61YVH6_BACIU</name>